<sequence length="80" mass="8819">MPSARHCACGARPGVAFLHCFATRPRPCAPVPVALTQQATEALEPAEPLYELQRDEWEVDNYPGNGRNSVSDCSREQDFS</sequence>
<keyword evidence="3" id="KW-1185">Reference proteome</keyword>
<reference evidence="2" key="2">
    <citation type="submission" date="2021-12" db="EMBL/GenBank/DDBJ databases">
        <title>Resequencing data analysis of finger millet.</title>
        <authorList>
            <person name="Hatakeyama M."/>
            <person name="Aluri S."/>
            <person name="Balachadran M.T."/>
            <person name="Sivarajan S.R."/>
            <person name="Poveda L."/>
            <person name="Shimizu-Inatsugi R."/>
            <person name="Schlapbach R."/>
            <person name="Sreeman S.M."/>
            <person name="Shimizu K.K."/>
        </authorList>
    </citation>
    <scope>NUCLEOTIDE SEQUENCE</scope>
</reference>
<organism evidence="2 3">
    <name type="scientific">Eleusine coracana subsp. coracana</name>
    <dbReference type="NCBI Taxonomy" id="191504"/>
    <lineage>
        <taxon>Eukaryota</taxon>
        <taxon>Viridiplantae</taxon>
        <taxon>Streptophyta</taxon>
        <taxon>Embryophyta</taxon>
        <taxon>Tracheophyta</taxon>
        <taxon>Spermatophyta</taxon>
        <taxon>Magnoliopsida</taxon>
        <taxon>Liliopsida</taxon>
        <taxon>Poales</taxon>
        <taxon>Poaceae</taxon>
        <taxon>PACMAD clade</taxon>
        <taxon>Chloridoideae</taxon>
        <taxon>Cynodonteae</taxon>
        <taxon>Eleusininae</taxon>
        <taxon>Eleusine</taxon>
    </lineage>
</organism>
<dbReference type="Proteomes" id="UP001054889">
    <property type="component" value="Unassembled WGS sequence"/>
</dbReference>
<dbReference type="AlphaFoldDB" id="A0AAV5C3U2"/>
<protein>
    <submittedName>
        <fullName evidence="2">Uncharacterized protein</fullName>
    </submittedName>
</protein>
<reference evidence="2" key="1">
    <citation type="journal article" date="2018" name="DNA Res.">
        <title>Multiple hybrid de novo genome assembly of finger millet, an orphan allotetraploid crop.</title>
        <authorList>
            <person name="Hatakeyama M."/>
            <person name="Aluri S."/>
            <person name="Balachadran M.T."/>
            <person name="Sivarajan S.R."/>
            <person name="Patrignani A."/>
            <person name="Gruter S."/>
            <person name="Poveda L."/>
            <person name="Shimizu-Inatsugi R."/>
            <person name="Baeten J."/>
            <person name="Francoijs K.J."/>
            <person name="Nataraja K.N."/>
            <person name="Reddy Y.A.N."/>
            <person name="Phadnis S."/>
            <person name="Ravikumar R.L."/>
            <person name="Schlapbach R."/>
            <person name="Sreeman S.M."/>
            <person name="Shimizu K.K."/>
        </authorList>
    </citation>
    <scope>NUCLEOTIDE SEQUENCE</scope>
</reference>
<evidence type="ECO:0000313" key="3">
    <source>
        <dbReference type="Proteomes" id="UP001054889"/>
    </source>
</evidence>
<accession>A0AAV5C3U2</accession>
<feature type="region of interest" description="Disordered" evidence="1">
    <location>
        <begin position="58"/>
        <end position="80"/>
    </location>
</feature>
<dbReference type="EMBL" id="BQKI01000004">
    <property type="protein sequence ID" value="GJM93316.1"/>
    <property type="molecule type" value="Genomic_DNA"/>
</dbReference>
<comment type="caution">
    <text evidence="2">The sequence shown here is derived from an EMBL/GenBank/DDBJ whole genome shotgun (WGS) entry which is preliminary data.</text>
</comment>
<evidence type="ECO:0000313" key="2">
    <source>
        <dbReference type="EMBL" id="GJM93316.1"/>
    </source>
</evidence>
<evidence type="ECO:0000256" key="1">
    <source>
        <dbReference type="SAM" id="MobiDB-lite"/>
    </source>
</evidence>
<proteinExistence type="predicted"/>
<name>A0AAV5C3U2_ELECO</name>
<gene>
    <name evidence="2" type="primary">ga09863</name>
    <name evidence="2" type="ORF">PR202_ga09863</name>
</gene>